<dbReference type="EMBL" id="ML993631">
    <property type="protein sequence ID" value="KAF2159943.1"/>
    <property type="molecule type" value="Genomic_DNA"/>
</dbReference>
<name>A0A6A6BZA8_ZASCE</name>
<organism evidence="1 2">
    <name type="scientific">Zasmidium cellare ATCC 36951</name>
    <dbReference type="NCBI Taxonomy" id="1080233"/>
    <lineage>
        <taxon>Eukaryota</taxon>
        <taxon>Fungi</taxon>
        <taxon>Dikarya</taxon>
        <taxon>Ascomycota</taxon>
        <taxon>Pezizomycotina</taxon>
        <taxon>Dothideomycetes</taxon>
        <taxon>Dothideomycetidae</taxon>
        <taxon>Mycosphaerellales</taxon>
        <taxon>Mycosphaerellaceae</taxon>
        <taxon>Zasmidium</taxon>
    </lineage>
</organism>
<protein>
    <submittedName>
        <fullName evidence="1">Uncharacterized protein</fullName>
    </submittedName>
</protein>
<evidence type="ECO:0000313" key="2">
    <source>
        <dbReference type="Proteomes" id="UP000799537"/>
    </source>
</evidence>
<dbReference type="GeneID" id="54567722"/>
<proteinExistence type="predicted"/>
<sequence>MLMEVDESSTASLIERDTTFLGHSEERFRSSGGLDEAKTSVQRESIRGLQAFEKPGAVFAEKSASLIECELEGRSGGRILPFGLFSALLASGMCVHFLDDISAGKDDVFETHRVCSSTVGQEMREMGLGANAERQWGGCGGNVVFTDCGAESLDISDRLSMSSRLQLEDEGVGGQGEVKAVDCEEMGWDATPGDVGAFQIPLPLSSSTTPSASTSCGFAAPWTSKTASSTPSSALGLVSMGNSGLLNHSG</sequence>
<dbReference type="AlphaFoldDB" id="A0A6A6BZA8"/>
<accession>A0A6A6BZA8</accession>
<dbReference type="RefSeq" id="XP_033660832.1">
    <property type="nucleotide sequence ID" value="XM_033814450.1"/>
</dbReference>
<reference evidence="1" key="1">
    <citation type="journal article" date="2020" name="Stud. Mycol.">
        <title>101 Dothideomycetes genomes: a test case for predicting lifestyles and emergence of pathogens.</title>
        <authorList>
            <person name="Haridas S."/>
            <person name="Albert R."/>
            <person name="Binder M."/>
            <person name="Bloem J."/>
            <person name="Labutti K."/>
            <person name="Salamov A."/>
            <person name="Andreopoulos B."/>
            <person name="Baker S."/>
            <person name="Barry K."/>
            <person name="Bills G."/>
            <person name="Bluhm B."/>
            <person name="Cannon C."/>
            <person name="Castanera R."/>
            <person name="Culley D."/>
            <person name="Daum C."/>
            <person name="Ezra D."/>
            <person name="Gonzalez J."/>
            <person name="Henrissat B."/>
            <person name="Kuo A."/>
            <person name="Liang C."/>
            <person name="Lipzen A."/>
            <person name="Lutzoni F."/>
            <person name="Magnuson J."/>
            <person name="Mondo S."/>
            <person name="Nolan M."/>
            <person name="Ohm R."/>
            <person name="Pangilinan J."/>
            <person name="Park H.-J."/>
            <person name="Ramirez L."/>
            <person name="Alfaro M."/>
            <person name="Sun H."/>
            <person name="Tritt A."/>
            <person name="Yoshinaga Y."/>
            <person name="Zwiers L.-H."/>
            <person name="Turgeon B."/>
            <person name="Goodwin S."/>
            <person name="Spatafora J."/>
            <person name="Crous P."/>
            <person name="Grigoriev I."/>
        </authorList>
    </citation>
    <scope>NUCLEOTIDE SEQUENCE</scope>
    <source>
        <strain evidence="1">ATCC 36951</strain>
    </source>
</reference>
<keyword evidence="2" id="KW-1185">Reference proteome</keyword>
<dbReference type="Proteomes" id="UP000799537">
    <property type="component" value="Unassembled WGS sequence"/>
</dbReference>
<gene>
    <name evidence="1" type="ORF">M409DRAFT_60354</name>
</gene>
<evidence type="ECO:0000313" key="1">
    <source>
        <dbReference type="EMBL" id="KAF2159943.1"/>
    </source>
</evidence>